<dbReference type="AlphaFoldDB" id="A0A0K8PAJ5"/>
<dbReference type="STRING" id="1678840.ATC1_1179"/>
<reference evidence="1" key="1">
    <citation type="journal article" date="2015" name="Genome Announc.">
        <title>Draft Genome Sequence of Anaerolineae Strain TC1, a Novel Isolate from a Methanogenic Wastewater Treatment System.</title>
        <authorList>
            <person name="Matsuura N."/>
            <person name="Tourlousse D.M."/>
            <person name="Sun L."/>
            <person name="Toyonaga M."/>
            <person name="Kuroda K."/>
            <person name="Ohashi A."/>
            <person name="Cruz R."/>
            <person name="Yamaguchi T."/>
            <person name="Sekiguchi Y."/>
        </authorList>
    </citation>
    <scope>NUCLEOTIDE SEQUENCE [LARGE SCALE GENOMIC DNA]</scope>
    <source>
        <strain evidence="1">TC1</strain>
    </source>
</reference>
<name>A0A0K8PAJ5_9CHLR</name>
<gene>
    <name evidence="1" type="ORF">ATC1_1179</name>
</gene>
<proteinExistence type="predicted"/>
<dbReference type="EMBL" id="DF968179">
    <property type="protein sequence ID" value="GAP39160.1"/>
    <property type="molecule type" value="Genomic_DNA"/>
</dbReference>
<dbReference type="Proteomes" id="UP000053370">
    <property type="component" value="Unassembled WGS sequence"/>
</dbReference>
<evidence type="ECO:0000313" key="1">
    <source>
        <dbReference type="EMBL" id="GAP39160.1"/>
    </source>
</evidence>
<accession>A0A0K8PAJ5</accession>
<keyword evidence="2" id="KW-1185">Reference proteome</keyword>
<sequence length="68" mass="7958">MVNPNIEYLELSPLMKNVNRILCYRDGFPRNHHDSTYFPIDSNSKSIFRIIAGGFHEKNPVWFMADPC</sequence>
<organism evidence="1">
    <name type="scientific">Flexilinea flocculi</name>
    <dbReference type="NCBI Taxonomy" id="1678840"/>
    <lineage>
        <taxon>Bacteria</taxon>
        <taxon>Bacillati</taxon>
        <taxon>Chloroflexota</taxon>
        <taxon>Anaerolineae</taxon>
        <taxon>Anaerolineales</taxon>
        <taxon>Anaerolineaceae</taxon>
        <taxon>Flexilinea</taxon>
    </lineage>
</organism>
<evidence type="ECO:0000313" key="2">
    <source>
        <dbReference type="Proteomes" id="UP000053370"/>
    </source>
</evidence>
<protein>
    <submittedName>
        <fullName evidence="1">Uncharacterized protein</fullName>
    </submittedName>
</protein>